<name>A0ACA9K548_9GLOM</name>
<protein>
    <submittedName>
        <fullName evidence="1">7494_t:CDS:1</fullName>
    </submittedName>
</protein>
<gene>
    <name evidence="1" type="ORF">SCALOS_LOCUS1267</name>
</gene>
<keyword evidence="2" id="KW-1185">Reference proteome</keyword>
<evidence type="ECO:0000313" key="1">
    <source>
        <dbReference type="EMBL" id="CAG8452907.1"/>
    </source>
</evidence>
<sequence>MNDQNLNSDLGTNLNQENNVSINNSTKKVYQGDYKPELCLVPKALNAIIHPTVVSFFDLGNDRIINRYSNLNPQVDVNILRQCLEYESKFYKWAASDFFNVVDSNGKRQMILVESGSCPAGQTSMPLLNMDKKRSGYRLVIQTALKRALKDADPSLGGLAVVYDEESGEIPVEPIGYAAAISEETNEHIWLVKFLDDTRYEQPVKWENQVMYIRDQDGAWHSIRACFIYMAQKPWSYFPLKSKTIVVNNVISCLAGGQNKIMATKSYELFNNELSGSGLSIRFPETVCNVNKREALSYIEKMGGHAVIKAPYGTAGKGIYIITNSDELKEFLDDKHQHYEKFLVQSLVENASWFPVLQPEKYYHIGTMPNCSKQTFVYDLRMMVSSDETGFHPVLVVSRRARKPLPTHLSNNSNYTLWEIFGTNVSVKTDSEWVEESDRVIMMDQKGFEILGLGIDDLIDAYVQTVLSVIAIDKMSIMDFKALVRSYN</sequence>
<accession>A0ACA9K548</accession>
<comment type="caution">
    <text evidence="1">The sequence shown here is derived from an EMBL/GenBank/DDBJ whole genome shotgun (WGS) entry which is preliminary data.</text>
</comment>
<proteinExistence type="predicted"/>
<organism evidence="1 2">
    <name type="scientific">Scutellospora calospora</name>
    <dbReference type="NCBI Taxonomy" id="85575"/>
    <lineage>
        <taxon>Eukaryota</taxon>
        <taxon>Fungi</taxon>
        <taxon>Fungi incertae sedis</taxon>
        <taxon>Mucoromycota</taxon>
        <taxon>Glomeromycotina</taxon>
        <taxon>Glomeromycetes</taxon>
        <taxon>Diversisporales</taxon>
        <taxon>Gigasporaceae</taxon>
        <taxon>Scutellospora</taxon>
    </lineage>
</organism>
<dbReference type="Proteomes" id="UP000789860">
    <property type="component" value="Unassembled WGS sequence"/>
</dbReference>
<dbReference type="EMBL" id="CAJVPM010000836">
    <property type="protein sequence ID" value="CAG8452907.1"/>
    <property type="molecule type" value="Genomic_DNA"/>
</dbReference>
<evidence type="ECO:0000313" key="2">
    <source>
        <dbReference type="Proteomes" id="UP000789860"/>
    </source>
</evidence>
<reference evidence="1" key="1">
    <citation type="submission" date="2021-06" db="EMBL/GenBank/DDBJ databases">
        <authorList>
            <person name="Kallberg Y."/>
            <person name="Tangrot J."/>
            <person name="Rosling A."/>
        </authorList>
    </citation>
    <scope>NUCLEOTIDE SEQUENCE</scope>
    <source>
        <strain evidence="1">AU212A</strain>
    </source>
</reference>